<name>A0A955IF42_9BACT</name>
<proteinExistence type="predicted"/>
<protein>
    <submittedName>
        <fullName evidence="2">Uncharacterized protein</fullName>
    </submittedName>
</protein>
<evidence type="ECO:0000256" key="1">
    <source>
        <dbReference type="SAM" id="MobiDB-lite"/>
    </source>
</evidence>
<dbReference type="AlphaFoldDB" id="A0A955IF42"/>
<evidence type="ECO:0000313" key="3">
    <source>
        <dbReference type="Proteomes" id="UP000775877"/>
    </source>
</evidence>
<feature type="non-terminal residue" evidence="2">
    <location>
        <position position="1"/>
    </location>
</feature>
<organism evidence="2 3">
    <name type="scientific">Candidatus Dojkabacteria bacterium</name>
    <dbReference type="NCBI Taxonomy" id="2099670"/>
    <lineage>
        <taxon>Bacteria</taxon>
        <taxon>Candidatus Dojkabacteria</taxon>
    </lineage>
</organism>
<comment type="caution">
    <text evidence="2">The sequence shown here is derived from an EMBL/GenBank/DDBJ whole genome shotgun (WGS) entry which is preliminary data.</text>
</comment>
<evidence type="ECO:0000313" key="2">
    <source>
        <dbReference type="EMBL" id="MCA9380953.1"/>
    </source>
</evidence>
<feature type="region of interest" description="Disordered" evidence="1">
    <location>
        <begin position="248"/>
        <end position="269"/>
    </location>
</feature>
<reference evidence="2" key="1">
    <citation type="submission" date="2020-04" db="EMBL/GenBank/DDBJ databases">
        <authorList>
            <person name="Zhang T."/>
        </authorList>
    </citation>
    <scope>NUCLEOTIDE SEQUENCE</scope>
    <source>
        <strain evidence="2">HKST-UBA13</strain>
    </source>
</reference>
<accession>A0A955IF42</accession>
<dbReference type="EMBL" id="JAGQLJ010000034">
    <property type="protein sequence ID" value="MCA9380953.1"/>
    <property type="molecule type" value="Genomic_DNA"/>
</dbReference>
<dbReference type="Proteomes" id="UP000775877">
    <property type="component" value="Unassembled WGS sequence"/>
</dbReference>
<gene>
    <name evidence="2" type="ORF">KC678_01695</name>
</gene>
<sequence length="591" mass="63994">INYKRCTTDNVKNGTGATGDGCGVVTVDTTQGSGTTQDNSTDGGSKTPQHNNAYSGICCLQGKEVAISSSLCRANNGKDGSCENLTQGSYCSSTSQCKTGLVCGDKKCVTSAQAFTCGSDADCTSDKYCDWTGTRTCKTLLVANQCNPQNPGNRCEAYNLVCHSSGDCIDPNSQAVNDPNLGKRGFLCNLDGSCNDSDNDYCEREMFVCREKPTAKNGQPANTVQGQVLVDSYSQPIVQYTGQNNIPVNQQSNSSGALQDTTVNQSTETPLQRTVEIIKTDINESILETLIARLPQNDDIIEQASNSGQSVATVISNLTEVRTNMCANLSNCKISQSKTLTQMNGFYYACKGLNEADQFVSNLATSLNCDQDLGRFKIASAELLQQYEQDTGEVLAKPTTNYTPRVETRTCERSCYENSSDINQCIADCNASTEVPAKQTKFNNELEQVNTQSNLWSQVAKKPLADTDGSEVLCLGDNTTDICLNQTVNLVVYRGTDNTFGQCEQQNLNQRTGEWSCSFRENAIPCPYPPADLITTNPEEYQIATSCVLNGNSTQAAVDGNICAYDFDKGYCVTTSNVYEEAVEYQNNSAR</sequence>
<reference evidence="2" key="2">
    <citation type="journal article" date="2021" name="Microbiome">
        <title>Successional dynamics and alternative stable states in a saline activated sludge microbial community over 9 years.</title>
        <authorList>
            <person name="Wang Y."/>
            <person name="Ye J."/>
            <person name="Ju F."/>
            <person name="Liu L."/>
            <person name="Boyd J.A."/>
            <person name="Deng Y."/>
            <person name="Parks D.H."/>
            <person name="Jiang X."/>
            <person name="Yin X."/>
            <person name="Woodcroft B.J."/>
            <person name="Tyson G.W."/>
            <person name="Hugenholtz P."/>
            <person name="Polz M.F."/>
            <person name="Zhang T."/>
        </authorList>
    </citation>
    <scope>NUCLEOTIDE SEQUENCE</scope>
    <source>
        <strain evidence="2">HKST-UBA13</strain>
    </source>
</reference>